<sequence length="162" mass="16880">MSNAFLYRMPSGIPGDVSRKSQSTIESHPVGAQFPAFGLFGKIDTATGKFVLLAGADTAASIYGLLVRAYPTQSAQNELGKATPQPNGIQDVLRRGYMTVKCNAGTAKKAGTVYVRIAAGTEAKPVGGIEAAADGANSIILPNAFFMHDADAQGNVEISFNI</sequence>
<proteinExistence type="predicted"/>
<gene>
    <name evidence="1" type="ORF">IEC338SC_3247</name>
</gene>
<accession>A0AB33BBS5</accession>
<reference evidence="1 2" key="1">
    <citation type="submission" date="2016-04" db="EMBL/GenBank/DDBJ databases">
        <title>Complete genome sequencing of OXA-72 bearing Acinetobacter pittii strain IEC338SC.</title>
        <authorList>
            <person name="Brasiliense D.M."/>
            <person name="Lima K.V."/>
            <person name="Souza C.O."/>
            <person name="Dutra L.G."/>
            <person name="Mamizuka E.M."/>
            <person name="Perez-Chaparro P.J."/>
            <person name="McCulloch J.A."/>
        </authorList>
    </citation>
    <scope>NUCLEOTIDE SEQUENCE [LARGE SCALE GENOMIC DNA]</scope>
    <source>
        <strain evidence="1 2">IEC338SC</strain>
    </source>
</reference>
<evidence type="ECO:0000313" key="1">
    <source>
        <dbReference type="EMBL" id="AMX20358.1"/>
    </source>
</evidence>
<organism evidence="1 2">
    <name type="scientific">Acinetobacter pittii</name>
    <name type="common">Acinetobacter genomosp. 3</name>
    <dbReference type="NCBI Taxonomy" id="48296"/>
    <lineage>
        <taxon>Bacteria</taxon>
        <taxon>Pseudomonadati</taxon>
        <taxon>Pseudomonadota</taxon>
        <taxon>Gammaproteobacteria</taxon>
        <taxon>Moraxellales</taxon>
        <taxon>Moraxellaceae</taxon>
        <taxon>Acinetobacter</taxon>
        <taxon>Acinetobacter calcoaceticus/baumannii complex</taxon>
    </lineage>
</organism>
<name>A0AB33BBS5_ACIPI</name>
<dbReference type="AlphaFoldDB" id="A0AB33BBS5"/>
<dbReference type="RefSeq" id="WP_000063383.1">
    <property type="nucleotide sequence ID" value="NZ_CP015145.1"/>
</dbReference>
<evidence type="ECO:0000313" key="2">
    <source>
        <dbReference type="Proteomes" id="UP000076152"/>
    </source>
</evidence>
<evidence type="ECO:0008006" key="3">
    <source>
        <dbReference type="Google" id="ProtNLM"/>
    </source>
</evidence>
<protein>
    <recommendedName>
        <fullName evidence="3">Bacteriophage protein</fullName>
    </recommendedName>
</protein>
<dbReference type="InterPro" id="IPR056914">
    <property type="entry name" value="Gp53-like"/>
</dbReference>
<dbReference type="Pfam" id="PF23982">
    <property type="entry name" value="XM1_gp53_minor_capsid"/>
    <property type="match status" value="1"/>
</dbReference>
<dbReference type="EMBL" id="CP015145">
    <property type="protein sequence ID" value="AMX20358.1"/>
    <property type="molecule type" value="Genomic_DNA"/>
</dbReference>
<dbReference type="Proteomes" id="UP000076152">
    <property type="component" value="Chromosome"/>
</dbReference>